<evidence type="ECO:0000313" key="2">
    <source>
        <dbReference type="EMBL" id="KAA6356144.1"/>
    </source>
</evidence>
<feature type="non-terminal residue" evidence="2">
    <location>
        <position position="259"/>
    </location>
</feature>
<dbReference type="EMBL" id="SNRW01033466">
    <property type="protein sequence ID" value="KAA6356144.1"/>
    <property type="molecule type" value="Genomic_DNA"/>
</dbReference>
<dbReference type="Proteomes" id="UP000324800">
    <property type="component" value="Unassembled WGS sequence"/>
</dbReference>
<evidence type="ECO:0000256" key="1">
    <source>
        <dbReference type="SAM" id="MobiDB-lite"/>
    </source>
</evidence>
<feature type="compositionally biased region" description="Low complexity" evidence="1">
    <location>
        <begin position="1"/>
        <end position="18"/>
    </location>
</feature>
<organism evidence="2 3">
    <name type="scientific">Streblomastix strix</name>
    <dbReference type="NCBI Taxonomy" id="222440"/>
    <lineage>
        <taxon>Eukaryota</taxon>
        <taxon>Metamonada</taxon>
        <taxon>Preaxostyla</taxon>
        <taxon>Oxymonadida</taxon>
        <taxon>Streblomastigidae</taxon>
        <taxon>Streblomastix</taxon>
    </lineage>
</organism>
<comment type="caution">
    <text evidence="2">The sequence shown here is derived from an EMBL/GenBank/DDBJ whole genome shotgun (WGS) entry which is preliminary data.</text>
</comment>
<evidence type="ECO:0000313" key="3">
    <source>
        <dbReference type="Proteomes" id="UP000324800"/>
    </source>
</evidence>
<protein>
    <submittedName>
        <fullName evidence="2">Uncharacterized protein</fullName>
    </submittedName>
</protein>
<dbReference type="AlphaFoldDB" id="A0A5J4TCM9"/>
<name>A0A5J4TCM9_9EUKA</name>
<reference evidence="2 3" key="1">
    <citation type="submission" date="2019-03" db="EMBL/GenBank/DDBJ databases">
        <title>Single cell metagenomics reveals metabolic interactions within the superorganism composed of flagellate Streblomastix strix and complex community of Bacteroidetes bacteria on its surface.</title>
        <authorList>
            <person name="Treitli S.C."/>
            <person name="Kolisko M."/>
            <person name="Husnik F."/>
            <person name="Keeling P."/>
            <person name="Hampl V."/>
        </authorList>
    </citation>
    <scope>NUCLEOTIDE SEQUENCE [LARGE SCALE GENOMIC DNA]</scope>
    <source>
        <strain evidence="2">ST1C</strain>
    </source>
</reference>
<sequence length="259" mass="29251">MSNMIQSSSSSSQSPSSSGNQLITGIRNRRVYEDIYKKGSDEYLPYNEKNQARYMGFILKQPTIRTPRQNITFESITARVGNGALGERRRAQQRALADQVGPALVHIVGKLAKDIKKIKALVNEQSAQNWITDRGLKDWKVQTEDLDLDPNTPKNVIVTNPSGFCSIDGYRAVEPKQRFMLNQYYGKYPTKLARADHNYGSWYDQAIKPLIPAAVGKQLFNKAVQIVLKSMGHSVDENHGRTNQALRRKQQLTFLKLAP</sequence>
<accession>A0A5J4TCM9</accession>
<gene>
    <name evidence="2" type="ORF">EZS28_048330</name>
</gene>
<feature type="region of interest" description="Disordered" evidence="1">
    <location>
        <begin position="1"/>
        <end position="23"/>
    </location>
</feature>
<proteinExistence type="predicted"/>